<evidence type="ECO:0000313" key="4">
    <source>
        <dbReference type="Proteomes" id="UP000050961"/>
    </source>
</evidence>
<dbReference type="Gene3D" id="3.90.180.10">
    <property type="entry name" value="Medium-chain alcohol dehydrogenases, catalytic domain"/>
    <property type="match status" value="1"/>
</dbReference>
<dbReference type="SUPFAM" id="SSF50129">
    <property type="entry name" value="GroES-like"/>
    <property type="match status" value="1"/>
</dbReference>
<dbReference type="SMART" id="SM00829">
    <property type="entry name" value="PKS_ER"/>
    <property type="match status" value="1"/>
</dbReference>
<comment type="caution">
    <text evidence="3">The sequence shown here is derived from an EMBL/GenBank/DDBJ whole genome shotgun (WGS) entry which is preliminary data.</text>
</comment>
<keyword evidence="4" id="KW-1185">Reference proteome</keyword>
<dbReference type="InterPro" id="IPR020843">
    <property type="entry name" value="ER"/>
</dbReference>
<dbReference type="CDD" id="cd05289">
    <property type="entry name" value="MDR_like_2"/>
    <property type="match status" value="1"/>
</dbReference>
<dbReference type="InterPro" id="IPR036291">
    <property type="entry name" value="NAD(P)-bd_dom_sf"/>
</dbReference>
<gene>
    <name evidence="3" type="ORF">FD15_GL002204</name>
</gene>
<dbReference type="PANTHER" id="PTHR44154:SF1">
    <property type="entry name" value="QUINONE OXIDOREDUCTASE"/>
    <property type="match status" value="1"/>
</dbReference>
<dbReference type="PANTHER" id="PTHR44154">
    <property type="entry name" value="QUINONE OXIDOREDUCTASE"/>
    <property type="match status" value="1"/>
</dbReference>
<proteinExistence type="predicted"/>
<organism evidence="3 4">
    <name type="scientific">Liquorilactobacillus sucicola DSM 21376 = JCM 15457</name>
    <dbReference type="NCBI Taxonomy" id="1423806"/>
    <lineage>
        <taxon>Bacteria</taxon>
        <taxon>Bacillati</taxon>
        <taxon>Bacillota</taxon>
        <taxon>Bacilli</taxon>
        <taxon>Lactobacillales</taxon>
        <taxon>Lactobacillaceae</taxon>
        <taxon>Liquorilactobacillus</taxon>
    </lineage>
</organism>
<feature type="domain" description="Enoyl reductase (ER)" evidence="2">
    <location>
        <begin position="5"/>
        <end position="290"/>
    </location>
</feature>
<dbReference type="InterPro" id="IPR051603">
    <property type="entry name" value="Zinc-ADH_QOR/CCCR"/>
</dbReference>
<name>A0A0R2DNH6_9LACO</name>
<evidence type="ECO:0000256" key="1">
    <source>
        <dbReference type="ARBA" id="ARBA00022857"/>
    </source>
</evidence>
<dbReference type="Gene3D" id="3.40.50.720">
    <property type="entry name" value="NAD(P)-binding Rossmann-like Domain"/>
    <property type="match status" value="1"/>
</dbReference>
<sequence length="299" mass="32833">MKNYGDVDVLVDAQVPLPELKPKQVLIKQRAVAIDPYDVGLRAGIKGREKEPPLIAGSSAAGEIVKLGSKVTEFQLGQRVAASPHLRTYAEYVAVGQSQLALIPQNVTYQQAAACALGVQTAYQIVYDSLKLVESDRVLIHGGAGSVGFAAIQFVRQHKVADIYTTASGLGADFLRNFDNQLHVIDYRREDFSKSVPKMDKIIDTVGGESLKKSLSVLKKDGNLISTVSDNTDPRVKFFFLKSNGKKLEAVLKQVATGNFYVKIAETAPFNVINLRKFHQAKHVVGKLILNFEEKNDMF</sequence>
<dbReference type="eggNOG" id="COG0604">
    <property type="taxonomic scope" value="Bacteria"/>
</dbReference>
<accession>A0A0R2DNH6</accession>
<reference evidence="3 4" key="1">
    <citation type="journal article" date="2015" name="Genome Announc.">
        <title>Expanding the biotechnology potential of lactobacilli through comparative genomics of 213 strains and associated genera.</title>
        <authorList>
            <person name="Sun Z."/>
            <person name="Harris H.M."/>
            <person name="McCann A."/>
            <person name="Guo C."/>
            <person name="Argimon S."/>
            <person name="Zhang W."/>
            <person name="Yang X."/>
            <person name="Jeffery I.B."/>
            <person name="Cooney J.C."/>
            <person name="Kagawa T.F."/>
            <person name="Liu W."/>
            <person name="Song Y."/>
            <person name="Salvetti E."/>
            <person name="Wrobel A."/>
            <person name="Rasinkangas P."/>
            <person name="Parkhill J."/>
            <person name="Rea M.C."/>
            <person name="O'Sullivan O."/>
            <person name="Ritari J."/>
            <person name="Douillard F.P."/>
            <person name="Paul Ross R."/>
            <person name="Yang R."/>
            <person name="Briner A.E."/>
            <person name="Felis G.E."/>
            <person name="de Vos W.M."/>
            <person name="Barrangou R."/>
            <person name="Klaenhammer T.R."/>
            <person name="Caufield P.W."/>
            <person name="Cui Y."/>
            <person name="Zhang H."/>
            <person name="O'Toole P.W."/>
        </authorList>
    </citation>
    <scope>NUCLEOTIDE SEQUENCE [LARGE SCALE GENOMIC DNA]</scope>
    <source>
        <strain evidence="3 4">DSM 21376</strain>
    </source>
</reference>
<dbReference type="Proteomes" id="UP000050961">
    <property type="component" value="Unassembled WGS sequence"/>
</dbReference>
<dbReference type="AlphaFoldDB" id="A0A0R2DNH6"/>
<dbReference type="STRING" id="1423806.FD15_GL002204"/>
<dbReference type="Pfam" id="PF08240">
    <property type="entry name" value="ADH_N"/>
    <property type="match status" value="1"/>
</dbReference>
<dbReference type="SUPFAM" id="SSF51735">
    <property type="entry name" value="NAD(P)-binding Rossmann-fold domains"/>
    <property type="match status" value="1"/>
</dbReference>
<evidence type="ECO:0000259" key="2">
    <source>
        <dbReference type="SMART" id="SM00829"/>
    </source>
</evidence>
<keyword evidence="1" id="KW-0521">NADP</keyword>
<dbReference type="Pfam" id="PF13602">
    <property type="entry name" value="ADH_zinc_N_2"/>
    <property type="match status" value="1"/>
</dbReference>
<evidence type="ECO:0000313" key="3">
    <source>
        <dbReference type="EMBL" id="KRN05640.1"/>
    </source>
</evidence>
<dbReference type="InterPro" id="IPR013154">
    <property type="entry name" value="ADH-like_N"/>
</dbReference>
<dbReference type="InterPro" id="IPR011032">
    <property type="entry name" value="GroES-like_sf"/>
</dbReference>
<dbReference type="EMBL" id="AYZF01000017">
    <property type="protein sequence ID" value="KRN05640.1"/>
    <property type="molecule type" value="Genomic_DNA"/>
</dbReference>
<dbReference type="PATRIC" id="fig|1423806.3.peg.2252"/>
<dbReference type="GO" id="GO:0016491">
    <property type="term" value="F:oxidoreductase activity"/>
    <property type="evidence" value="ECO:0007669"/>
    <property type="project" value="InterPro"/>
</dbReference>
<protein>
    <submittedName>
        <fullName evidence="3">Zinc-binding oxidoreductase</fullName>
    </submittedName>
</protein>